<dbReference type="AlphaFoldDB" id="A0AAV8SM33"/>
<feature type="compositionally biased region" description="Polar residues" evidence="1">
    <location>
        <begin position="190"/>
        <end position="203"/>
    </location>
</feature>
<comment type="caution">
    <text evidence="2">The sequence shown here is derived from an EMBL/GenBank/DDBJ whole genome shotgun (WGS) entry which is preliminary data.</text>
</comment>
<evidence type="ECO:0000313" key="3">
    <source>
        <dbReference type="Proteomes" id="UP001159364"/>
    </source>
</evidence>
<feature type="compositionally biased region" description="Basic and acidic residues" evidence="1">
    <location>
        <begin position="209"/>
        <end position="238"/>
    </location>
</feature>
<dbReference type="Proteomes" id="UP001159364">
    <property type="component" value="Linkage Group LG10"/>
</dbReference>
<keyword evidence="3" id="KW-1185">Reference proteome</keyword>
<protein>
    <submittedName>
        <fullName evidence="2">Uncharacterized protein</fullName>
    </submittedName>
</protein>
<evidence type="ECO:0000313" key="2">
    <source>
        <dbReference type="EMBL" id="KAJ8753337.1"/>
    </source>
</evidence>
<gene>
    <name evidence="2" type="ORF">K2173_019736</name>
</gene>
<name>A0AAV8SM33_9ROSI</name>
<sequence>MTVYMASIDLQLKLSLICSSIVPSPRHHIYDLEVYSGFSKPTSSFWRERWGCSETPKGLCGFVSSLAWVWSFSDLSTINYSTLVVRVERRRLQALMRGAILRFQRGVMEWRKPKGQDITIECFKRTLLMNKLQEKEQGQSGIAIPQKSTTPLACTPGDEAGGLSGMNVLPNCHLASEKGGKDSVCGPTPSEGTTSRKQCNAALSSAPKGQEDLKLKGLELPQKEPEKLADMAKRVAKS</sequence>
<dbReference type="EMBL" id="JAIWQS010000010">
    <property type="protein sequence ID" value="KAJ8753337.1"/>
    <property type="molecule type" value="Genomic_DNA"/>
</dbReference>
<evidence type="ECO:0000256" key="1">
    <source>
        <dbReference type="SAM" id="MobiDB-lite"/>
    </source>
</evidence>
<feature type="region of interest" description="Disordered" evidence="1">
    <location>
        <begin position="178"/>
        <end position="238"/>
    </location>
</feature>
<accession>A0AAV8SM33</accession>
<reference evidence="2 3" key="1">
    <citation type="submission" date="2021-09" db="EMBL/GenBank/DDBJ databases">
        <title>Genomic insights and catalytic innovation underlie evolution of tropane alkaloids biosynthesis.</title>
        <authorList>
            <person name="Wang Y.-J."/>
            <person name="Tian T."/>
            <person name="Huang J.-P."/>
            <person name="Huang S.-X."/>
        </authorList>
    </citation>
    <scope>NUCLEOTIDE SEQUENCE [LARGE SCALE GENOMIC DNA]</scope>
    <source>
        <strain evidence="2">KIB-2018</strain>
        <tissue evidence="2">Leaf</tissue>
    </source>
</reference>
<proteinExistence type="predicted"/>
<organism evidence="2 3">
    <name type="scientific">Erythroxylum novogranatense</name>
    <dbReference type="NCBI Taxonomy" id="1862640"/>
    <lineage>
        <taxon>Eukaryota</taxon>
        <taxon>Viridiplantae</taxon>
        <taxon>Streptophyta</taxon>
        <taxon>Embryophyta</taxon>
        <taxon>Tracheophyta</taxon>
        <taxon>Spermatophyta</taxon>
        <taxon>Magnoliopsida</taxon>
        <taxon>eudicotyledons</taxon>
        <taxon>Gunneridae</taxon>
        <taxon>Pentapetalae</taxon>
        <taxon>rosids</taxon>
        <taxon>fabids</taxon>
        <taxon>Malpighiales</taxon>
        <taxon>Erythroxylaceae</taxon>
        <taxon>Erythroxylum</taxon>
    </lineage>
</organism>